<dbReference type="HOGENOM" id="CLU_2888074_0_0_1"/>
<reference evidence="1 2" key="1">
    <citation type="journal article" date="2007" name="Nature">
        <title>Evolution of genes and genomes on the Drosophila phylogeny.</title>
        <authorList>
            <consortium name="Drosophila 12 Genomes Consortium"/>
            <person name="Clark A.G."/>
            <person name="Eisen M.B."/>
            <person name="Smith D.R."/>
            <person name="Bergman C.M."/>
            <person name="Oliver B."/>
            <person name="Markow T.A."/>
            <person name="Kaufman T.C."/>
            <person name="Kellis M."/>
            <person name="Gelbart W."/>
            <person name="Iyer V.N."/>
            <person name="Pollard D.A."/>
            <person name="Sackton T.B."/>
            <person name="Larracuente A.M."/>
            <person name="Singh N.D."/>
            <person name="Abad J.P."/>
            <person name="Abt D.N."/>
            <person name="Adryan B."/>
            <person name="Aguade M."/>
            <person name="Akashi H."/>
            <person name="Anderson W.W."/>
            <person name="Aquadro C.F."/>
            <person name="Ardell D.H."/>
            <person name="Arguello R."/>
            <person name="Artieri C.G."/>
            <person name="Barbash D.A."/>
            <person name="Barker D."/>
            <person name="Barsanti P."/>
            <person name="Batterham P."/>
            <person name="Batzoglou S."/>
            <person name="Begun D."/>
            <person name="Bhutkar A."/>
            <person name="Blanco E."/>
            <person name="Bosak S.A."/>
            <person name="Bradley R.K."/>
            <person name="Brand A.D."/>
            <person name="Brent M.R."/>
            <person name="Brooks A.N."/>
            <person name="Brown R.H."/>
            <person name="Butlin R.K."/>
            <person name="Caggese C."/>
            <person name="Calvi B.R."/>
            <person name="Bernardo de Carvalho A."/>
            <person name="Caspi A."/>
            <person name="Castrezana S."/>
            <person name="Celniker S.E."/>
            <person name="Chang J.L."/>
            <person name="Chapple C."/>
            <person name="Chatterji S."/>
            <person name="Chinwalla A."/>
            <person name="Civetta A."/>
            <person name="Clifton S.W."/>
            <person name="Comeron J.M."/>
            <person name="Costello J.C."/>
            <person name="Coyne J.A."/>
            <person name="Daub J."/>
            <person name="David R.G."/>
            <person name="Delcher A.L."/>
            <person name="Delehaunty K."/>
            <person name="Do C.B."/>
            <person name="Ebling H."/>
            <person name="Edwards K."/>
            <person name="Eickbush T."/>
            <person name="Evans J.D."/>
            <person name="Filipski A."/>
            <person name="Findeiss S."/>
            <person name="Freyhult E."/>
            <person name="Fulton L."/>
            <person name="Fulton R."/>
            <person name="Garcia A.C."/>
            <person name="Gardiner A."/>
            <person name="Garfield D.A."/>
            <person name="Garvin B.E."/>
            <person name="Gibson G."/>
            <person name="Gilbert D."/>
            <person name="Gnerre S."/>
            <person name="Godfrey J."/>
            <person name="Good R."/>
            <person name="Gotea V."/>
            <person name="Gravely B."/>
            <person name="Greenberg A.J."/>
            <person name="Griffiths-Jones S."/>
            <person name="Gross S."/>
            <person name="Guigo R."/>
            <person name="Gustafson E.A."/>
            <person name="Haerty W."/>
            <person name="Hahn M.W."/>
            <person name="Halligan D.L."/>
            <person name="Halpern A.L."/>
            <person name="Halter G.M."/>
            <person name="Han M.V."/>
            <person name="Heger A."/>
            <person name="Hillier L."/>
            <person name="Hinrichs A.S."/>
            <person name="Holmes I."/>
            <person name="Hoskins R.A."/>
            <person name="Hubisz M.J."/>
            <person name="Hultmark D."/>
            <person name="Huntley M.A."/>
            <person name="Jaffe D.B."/>
            <person name="Jagadeeshan S."/>
            <person name="Jeck W.R."/>
            <person name="Johnson J."/>
            <person name="Jones C.D."/>
            <person name="Jordan W.C."/>
            <person name="Karpen G.H."/>
            <person name="Kataoka E."/>
            <person name="Keightley P.D."/>
            <person name="Kheradpour P."/>
            <person name="Kirkness E.F."/>
            <person name="Koerich L.B."/>
            <person name="Kristiansen K."/>
            <person name="Kudrna D."/>
            <person name="Kulathinal R.J."/>
            <person name="Kumar S."/>
            <person name="Kwok R."/>
            <person name="Lander E."/>
            <person name="Langley C.H."/>
            <person name="Lapoint R."/>
            <person name="Lazzaro B.P."/>
            <person name="Lee S.J."/>
            <person name="Levesque L."/>
            <person name="Li R."/>
            <person name="Lin C.F."/>
            <person name="Lin M.F."/>
            <person name="Lindblad-Toh K."/>
            <person name="Llopart A."/>
            <person name="Long M."/>
            <person name="Low L."/>
            <person name="Lozovsky E."/>
            <person name="Lu J."/>
            <person name="Luo M."/>
            <person name="Machado C.A."/>
            <person name="Makalowski W."/>
            <person name="Marzo M."/>
            <person name="Matsuda M."/>
            <person name="Matzkin L."/>
            <person name="McAllister B."/>
            <person name="McBride C.S."/>
            <person name="McKernan B."/>
            <person name="McKernan K."/>
            <person name="Mendez-Lago M."/>
            <person name="Minx P."/>
            <person name="Mollenhauer M.U."/>
            <person name="Montooth K."/>
            <person name="Mount S.M."/>
            <person name="Mu X."/>
            <person name="Myers E."/>
            <person name="Negre B."/>
            <person name="Newfeld S."/>
            <person name="Nielsen R."/>
            <person name="Noor M.A."/>
            <person name="O'Grady P."/>
            <person name="Pachter L."/>
            <person name="Papaceit M."/>
            <person name="Parisi M.J."/>
            <person name="Parisi M."/>
            <person name="Parts L."/>
            <person name="Pedersen J.S."/>
            <person name="Pesole G."/>
            <person name="Phillippy A.M."/>
            <person name="Ponting C.P."/>
            <person name="Pop M."/>
            <person name="Porcelli D."/>
            <person name="Powell J.R."/>
            <person name="Prohaska S."/>
            <person name="Pruitt K."/>
            <person name="Puig M."/>
            <person name="Quesneville H."/>
            <person name="Ram K.R."/>
            <person name="Rand D."/>
            <person name="Rasmussen M.D."/>
            <person name="Reed L.K."/>
            <person name="Reenan R."/>
            <person name="Reily A."/>
            <person name="Remington K.A."/>
            <person name="Rieger T.T."/>
            <person name="Ritchie M.G."/>
            <person name="Robin C."/>
            <person name="Rogers Y.H."/>
            <person name="Rohde C."/>
            <person name="Rozas J."/>
            <person name="Rubenfield M.J."/>
            <person name="Ruiz A."/>
            <person name="Russo S."/>
            <person name="Salzberg S.L."/>
            <person name="Sanchez-Gracia A."/>
            <person name="Saranga D.J."/>
            <person name="Sato H."/>
            <person name="Schaeffer S.W."/>
            <person name="Schatz M.C."/>
            <person name="Schlenke T."/>
            <person name="Schwartz R."/>
            <person name="Segarra C."/>
            <person name="Singh R.S."/>
            <person name="Sirot L."/>
            <person name="Sirota M."/>
            <person name="Sisneros N.B."/>
            <person name="Smith C.D."/>
            <person name="Smith T.F."/>
            <person name="Spieth J."/>
            <person name="Stage D.E."/>
            <person name="Stark A."/>
            <person name="Stephan W."/>
            <person name="Strausberg R.L."/>
            <person name="Strempel S."/>
            <person name="Sturgill D."/>
            <person name="Sutton G."/>
            <person name="Sutton G.G."/>
            <person name="Tao W."/>
            <person name="Teichmann S."/>
            <person name="Tobari Y.N."/>
            <person name="Tomimura Y."/>
            <person name="Tsolas J.M."/>
            <person name="Valente V.L."/>
            <person name="Venter E."/>
            <person name="Venter J.C."/>
            <person name="Vicario S."/>
            <person name="Vieira F.G."/>
            <person name="Vilella A.J."/>
            <person name="Villasante A."/>
            <person name="Walenz B."/>
            <person name="Wang J."/>
            <person name="Wasserman M."/>
            <person name="Watts T."/>
            <person name="Wilson D."/>
            <person name="Wilson R.K."/>
            <person name="Wing R.A."/>
            <person name="Wolfner M.F."/>
            <person name="Wong A."/>
            <person name="Wong G.K."/>
            <person name="Wu C.I."/>
            <person name="Wu G."/>
            <person name="Yamamoto D."/>
            <person name="Yang H.P."/>
            <person name="Yang S.P."/>
            <person name="Yorke J.A."/>
            <person name="Yoshida K."/>
            <person name="Zdobnov E."/>
            <person name="Zhang P."/>
            <person name="Zhang Y."/>
            <person name="Zimin A.V."/>
            <person name="Baldwin J."/>
            <person name="Abdouelleil A."/>
            <person name="Abdulkadir J."/>
            <person name="Abebe A."/>
            <person name="Abera B."/>
            <person name="Abreu J."/>
            <person name="Acer S.C."/>
            <person name="Aftuck L."/>
            <person name="Alexander A."/>
            <person name="An P."/>
            <person name="Anderson E."/>
            <person name="Anderson S."/>
            <person name="Arachi H."/>
            <person name="Azer M."/>
            <person name="Bachantsang P."/>
            <person name="Barry A."/>
            <person name="Bayul T."/>
            <person name="Berlin A."/>
            <person name="Bessette D."/>
            <person name="Bloom T."/>
            <person name="Blye J."/>
            <person name="Boguslavskiy L."/>
            <person name="Bonnet C."/>
            <person name="Boukhgalter B."/>
            <person name="Bourzgui I."/>
            <person name="Brown A."/>
            <person name="Cahill P."/>
            <person name="Channer S."/>
            <person name="Cheshatsang Y."/>
            <person name="Chuda L."/>
            <person name="Citroen M."/>
            <person name="Collymore A."/>
            <person name="Cooke P."/>
            <person name="Costello M."/>
            <person name="D'Aco K."/>
            <person name="Daza R."/>
            <person name="De Haan G."/>
            <person name="DeGray S."/>
            <person name="DeMaso C."/>
            <person name="Dhargay N."/>
            <person name="Dooley K."/>
            <person name="Dooley E."/>
            <person name="Doricent M."/>
            <person name="Dorje P."/>
            <person name="Dorjee K."/>
            <person name="Dupes A."/>
            <person name="Elong R."/>
            <person name="Falk J."/>
            <person name="Farina A."/>
            <person name="Faro S."/>
            <person name="Ferguson D."/>
            <person name="Fisher S."/>
            <person name="Foley C.D."/>
            <person name="Franke A."/>
            <person name="Friedrich D."/>
            <person name="Gadbois L."/>
            <person name="Gearin G."/>
            <person name="Gearin C.R."/>
            <person name="Giannoukos G."/>
            <person name="Goode T."/>
            <person name="Graham J."/>
            <person name="Grandbois E."/>
            <person name="Grewal S."/>
            <person name="Gyaltsen K."/>
            <person name="Hafez N."/>
            <person name="Hagos B."/>
            <person name="Hall J."/>
            <person name="Henson C."/>
            <person name="Hollinger A."/>
            <person name="Honan T."/>
            <person name="Huard M.D."/>
            <person name="Hughes L."/>
            <person name="Hurhula B."/>
            <person name="Husby M.E."/>
            <person name="Kamat A."/>
            <person name="Kanga B."/>
            <person name="Kashin S."/>
            <person name="Khazanovich D."/>
            <person name="Kisner P."/>
            <person name="Lance K."/>
            <person name="Lara M."/>
            <person name="Lee W."/>
            <person name="Lennon N."/>
            <person name="Letendre F."/>
            <person name="LeVine R."/>
            <person name="Lipovsky A."/>
            <person name="Liu X."/>
            <person name="Liu J."/>
            <person name="Liu S."/>
            <person name="Lokyitsang T."/>
            <person name="Lokyitsang Y."/>
            <person name="Lubonja R."/>
            <person name="Lui A."/>
            <person name="MacDonald P."/>
            <person name="Magnisalis V."/>
            <person name="Maru K."/>
            <person name="Matthews C."/>
            <person name="McCusker W."/>
            <person name="McDonough S."/>
            <person name="Mehta T."/>
            <person name="Meldrim J."/>
            <person name="Meneus L."/>
            <person name="Mihai O."/>
            <person name="Mihalev A."/>
            <person name="Mihova T."/>
            <person name="Mittelman R."/>
            <person name="Mlenga V."/>
            <person name="Montmayeur A."/>
            <person name="Mulrain L."/>
            <person name="Navidi A."/>
            <person name="Naylor J."/>
            <person name="Negash T."/>
            <person name="Nguyen T."/>
            <person name="Nguyen N."/>
            <person name="Nicol R."/>
            <person name="Norbu C."/>
            <person name="Norbu N."/>
            <person name="Novod N."/>
            <person name="O'Neill B."/>
            <person name="Osman S."/>
            <person name="Markiewicz E."/>
            <person name="Oyono O.L."/>
            <person name="Patti C."/>
            <person name="Phunkhang P."/>
            <person name="Pierre F."/>
            <person name="Priest M."/>
            <person name="Raghuraman S."/>
            <person name="Rege F."/>
            <person name="Reyes R."/>
            <person name="Rise C."/>
            <person name="Rogov P."/>
            <person name="Ross K."/>
            <person name="Ryan E."/>
            <person name="Settipalli S."/>
            <person name="Shea T."/>
            <person name="Sherpa N."/>
            <person name="Shi L."/>
            <person name="Shih D."/>
            <person name="Sparrow T."/>
            <person name="Spaulding J."/>
            <person name="Stalker J."/>
            <person name="Stange-Thomann N."/>
            <person name="Stavropoulos S."/>
            <person name="Stone C."/>
            <person name="Strader C."/>
            <person name="Tesfaye S."/>
            <person name="Thomson T."/>
            <person name="Thoulutsang Y."/>
            <person name="Thoulutsang D."/>
            <person name="Topham K."/>
            <person name="Topping I."/>
            <person name="Tsamla T."/>
            <person name="Vassiliev H."/>
            <person name="Vo A."/>
            <person name="Wangchuk T."/>
            <person name="Wangdi T."/>
            <person name="Weiand M."/>
            <person name="Wilkinson J."/>
            <person name="Wilson A."/>
            <person name="Yadav S."/>
            <person name="Young G."/>
            <person name="Yu Q."/>
            <person name="Zembek L."/>
            <person name="Zhong D."/>
            <person name="Zimmer A."/>
            <person name="Zwirko Z."/>
            <person name="Jaffe D.B."/>
            <person name="Alvarez P."/>
            <person name="Brockman W."/>
            <person name="Butler J."/>
            <person name="Chin C."/>
            <person name="Gnerre S."/>
            <person name="Grabherr M."/>
            <person name="Kleber M."/>
            <person name="Mauceli E."/>
            <person name="MacCallum I."/>
        </authorList>
    </citation>
    <scope>NUCLEOTIDE SEQUENCE [LARGE SCALE GENOMIC DNA]</scope>
    <source>
        <strain evidence="2">Tucson 15287-2541.00</strain>
    </source>
</reference>
<name>B4K334_DROGR</name>
<dbReference type="EMBL" id="CH920696">
    <property type="protein sequence ID" value="EDW04882.1"/>
    <property type="molecule type" value="Genomic_DNA"/>
</dbReference>
<evidence type="ECO:0000313" key="2">
    <source>
        <dbReference type="Proteomes" id="UP000001070"/>
    </source>
</evidence>
<organism evidence="2">
    <name type="scientific">Drosophila grimshawi</name>
    <name type="common">Hawaiian fruit fly</name>
    <name type="synonym">Idiomyia grimshawi</name>
    <dbReference type="NCBI Taxonomy" id="7222"/>
    <lineage>
        <taxon>Eukaryota</taxon>
        <taxon>Metazoa</taxon>
        <taxon>Ecdysozoa</taxon>
        <taxon>Arthropoda</taxon>
        <taxon>Hexapoda</taxon>
        <taxon>Insecta</taxon>
        <taxon>Pterygota</taxon>
        <taxon>Neoptera</taxon>
        <taxon>Endopterygota</taxon>
        <taxon>Diptera</taxon>
        <taxon>Brachycera</taxon>
        <taxon>Muscomorpha</taxon>
        <taxon>Ephydroidea</taxon>
        <taxon>Drosophilidae</taxon>
        <taxon>Drosophila</taxon>
        <taxon>Hawaiian Drosophila</taxon>
    </lineage>
</organism>
<dbReference type="InParanoid" id="B4K334"/>
<accession>B4K334</accession>
<feature type="non-terminal residue" evidence="1">
    <location>
        <position position="1"/>
    </location>
</feature>
<proteinExistence type="predicted"/>
<gene>
    <name evidence="1" type="primary">Dgri\GH12608</name>
    <name evidence="1" type="ORF">Dgri_GH12608</name>
</gene>
<evidence type="ECO:0000313" key="1">
    <source>
        <dbReference type="EMBL" id="EDW04882.1"/>
    </source>
</evidence>
<keyword evidence="2" id="KW-1185">Reference proteome</keyword>
<sequence>LKIFGDAEAATHRFDFNLDLDIQFGASLMAMASNNNKFLAGQELHDTTKKHHHHHHHHDLNVR</sequence>
<dbReference type="Proteomes" id="UP000001070">
    <property type="component" value="Unassembled WGS sequence"/>
</dbReference>
<dbReference type="AlphaFoldDB" id="B4K334"/>
<protein>
    <submittedName>
        <fullName evidence="1">GH12608</fullName>
    </submittedName>
</protein>